<dbReference type="InParanoid" id="F4WN34"/>
<sequence>MERLNAVHYTSKRRPPDVIWTSLIRRLDIERLNKTSYGLPKDVHVEVEELHRGQILADRRRKAGKSRARRLMTSSSALMLRHYQNSPDLNPLDCYVWSIIERVINKSQHSNVTSLRTTIETAFVSMDSATLQRANDSD</sequence>
<dbReference type="AlphaFoldDB" id="F4WN34"/>
<name>F4WN34_ACREC</name>
<dbReference type="Gene3D" id="3.30.420.10">
    <property type="entry name" value="Ribonuclease H-like superfamily/Ribonuclease H"/>
    <property type="match status" value="1"/>
</dbReference>
<dbReference type="Proteomes" id="UP000007755">
    <property type="component" value="Unassembled WGS sequence"/>
</dbReference>
<dbReference type="EMBL" id="GL888234">
    <property type="protein sequence ID" value="EGI64376.1"/>
    <property type="molecule type" value="Genomic_DNA"/>
</dbReference>
<evidence type="ECO:0000313" key="1">
    <source>
        <dbReference type="EMBL" id="EGI64376.1"/>
    </source>
</evidence>
<accession>F4WN34</accession>
<dbReference type="InterPro" id="IPR036397">
    <property type="entry name" value="RNaseH_sf"/>
</dbReference>
<reference evidence="1" key="1">
    <citation type="submission" date="2011-02" db="EMBL/GenBank/DDBJ databases">
        <title>The genome of the leaf-cutting ant Acromyrmex echinatior suggests key adaptations to social evolution and fungus farming.</title>
        <authorList>
            <person name="Nygaard S."/>
            <person name="Zhang G."/>
        </authorList>
    </citation>
    <scope>NUCLEOTIDE SEQUENCE</scope>
</reference>
<dbReference type="GO" id="GO:0003676">
    <property type="term" value="F:nucleic acid binding"/>
    <property type="evidence" value="ECO:0007669"/>
    <property type="project" value="InterPro"/>
</dbReference>
<organism evidence="2">
    <name type="scientific">Acromyrmex echinatior</name>
    <name type="common">Panamanian leafcutter ant</name>
    <name type="synonym">Acromyrmex octospinosus echinatior</name>
    <dbReference type="NCBI Taxonomy" id="103372"/>
    <lineage>
        <taxon>Eukaryota</taxon>
        <taxon>Metazoa</taxon>
        <taxon>Ecdysozoa</taxon>
        <taxon>Arthropoda</taxon>
        <taxon>Hexapoda</taxon>
        <taxon>Insecta</taxon>
        <taxon>Pterygota</taxon>
        <taxon>Neoptera</taxon>
        <taxon>Endopterygota</taxon>
        <taxon>Hymenoptera</taxon>
        <taxon>Apocrita</taxon>
        <taxon>Aculeata</taxon>
        <taxon>Formicoidea</taxon>
        <taxon>Formicidae</taxon>
        <taxon>Myrmicinae</taxon>
        <taxon>Acromyrmex</taxon>
    </lineage>
</organism>
<evidence type="ECO:0000313" key="2">
    <source>
        <dbReference type="Proteomes" id="UP000007755"/>
    </source>
</evidence>
<gene>
    <name evidence="1" type="ORF">G5I_07181</name>
</gene>
<proteinExistence type="predicted"/>
<keyword evidence="2" id="KW-1185">Reference proteome</keyword>
<protein>
    <submittedName>
        <fullName evidence="1">Uncharacterized protein</fullName>
    </submittedName>
</protein>